<comment type="caution">
    <text evidence="2">The sequence shown here is derived from an EMBL/GenBank/DDBJ whole genome shotgun (WGS) entry which is preliminary data.</text>
</comment>
<name>A0A2L2XDV3_9FIRM</name>
<evidence type="ECO:0000313" key="2">
    <source>
        <dbReference type="EMBL" id="GBF34418.1"/>
    </source>
</evidence>
<dbReference type="Proteomes" id="UP000239549">
    <property type="component" value="Unassembled WGS sequence"/>
</dbReference>
<protein>
    <submittedName>
        <fullName evidence="2">Uncharacterized protein</fullName>
    </submittedName>
</protein>
<feature type="compositionally biased region" description="Basic and acidic residues" evidence="1">
    <location>
        <begin position="22"/>
        <end position="42"/>
    </location>
</feature>
<sequence>MLFNRVKNKYTDGARHFAGVIPKEDTRPGTGLKELDGRAKDIEADEMLGEGD</sequence>
<evidence type="ECO:0000313" key="3">
    <source>
        <dbReference type="Proteomes" id="UP000239549"/>
    </source>
</evidence>
<dbReference type="RefSeq" id="WP_165792137.1">
    <property type="nucleotide sequence ID" value="NZ_BFAV01000140.1"/>
</dbReference>
<organism evidence="2 3">
    <name type="scientific">Desulfocucumis palustris</name>
    <dbReference type="NCBI Taxonomy" id="1898651"/>
    <lineage>
        <taxon>Bacteria</taxon>
        <taxon>Bacillati</taxon>
        <taxon>Bacillota</taxon>
        <taxon>Clostridia</taxon>
        <taxon>Eubacteriales</taxon>
        <taxon>Desulfocucumaceae</taxon>
        <taxon>Desulfocucumis</taxon>
    </lineage>
</organism>
<gene>
    <name evidence="2" type="ORF">DCCM_3532</name>
</gene>
<accession>A0A2L2XDV3</accession>
<dbReference type="EMBL" id="BFAV01000140">
    <property type="protein sequence ID" value="GBF34418.1"/>
    <property type="molecule type" value="Genomic_DNA"/>
</dbReference>
<feature type="compositionally biased region" description="Acidic residues" evidence="1">
    <location>
        <begin position="43"/>
        <end position="52"/>
    </location>
</feature>
<evidence type="ECO:0000256" key="1">
    <source>
        <dbReference type="SAM" id="MobiDB-lite"/>
    </source>
</evidence>
<dbReference type="AlphaFoldDB" id="A0A2L2XDV3"/>
<keyword evidence="3" id="KW-1185">Reference proteome</keyword>
<proteinExistence type="predicted"/>
<feature type="region of interest" description="Disordered" evidence="1">
    <location>
        <begin position="21"/>
        <end position="52"/>
    </location>
</feature>
<reference evidence="3" key="1">
    <citation type="submission" date="2018-02" db="EMBL/GenBank/DDBJ databases">
        <title>Genome sequence of Desulfocucumis palustris strain NAW-5.</title>
        <authorList>
            <person name="Watanabe M."/>
            <person name="Kojima H."/>
            <person name="Fukui M."/>
        </authorList>
    </citation>
    <scope>NUCLEOTIDE SEQUENCE [LARGE SCALE GENOMIC DNA]</scope>
    <source>
        <strain evidence="3">NAW-5</strain>
    </source>
</reference>